<name>A0A014P3H8_9HYPO</name>
<proteinExistence type="predicted"/>
<dbReference type="HOGENOM" id="CLU_074647_1_0_1"/>
<feature type="compositionally biased region" description="Low complexity" evidence="1">
    <location>
        <begin position="11"/>
        <end position="21"/>
    </location>
</feature>
<feature type="compositionally biased region" description="Polar residues" evidence="1">
    <location>
        <begin position="36"/>
        <end position="46"/>
    </location>
</feature>
<comment type="caution">
    <text evidence="2">The sequence shown here is derived from an EMBL/GenBank/DDBJ whole genome shotgun (WGS) entry which is preliminary data.</text>
</comment>
<evidence type="ECO:0000313" key="2">
    <source>
        <dbReference type="EMBL" id="EXU96044.1"/>
    </source>
</evidence>
<protein>
    <submittedName>
        <fullName evidence="2">Uncharacterized protein</fullName>
    </submittedName>
</protein>
<dbReference type="OrthoDB" id="4941282at2759"/>
<feature type="region of interest" description="Disordered" evidence="1">
    <location>
        <begin position="1"/>
        <end position="50"/>
    </location>
</feature>
<sequence length="232" mass="25455">MPRHWKRLRRSASANSTLSTSTREEHLSPAYEHDSLNGSGPISSSEPDAAMDPTLLDEAVIPEAEQPLAKTKASDAHAVGGGGYNSLKSFNGQYYSGIAVGGSHTWNYDGGVWHEVKTEPDLWKINYETNKRRARKASELSGVPVGTENHWLIVAHQRVRKVDANTYETHLEGSKYKLAQKGATSDSWSNATVKRQRGCGLGFFGDAKRRVQQLPLVLGNGKVKVKTVEKGQ</sequence>
<dbReference type="EMBL" id="JELW01000056">
    <property type="protein sequence ID" value="EXU96044.1"/>
    <property type="molecule type" value="Genomic_DNA"/>
</dbReference>
<evidence type="ECO:0000256" key="1">
    <source>
        <dbReference type="SAM" id="MobiDB-lite"/>
    </source>
</evidence>
<reference evidence="2 3" key="1">
    <citation type="submission" date="2014-02" db="EMBL/GenBank/DDBJ databases">
        <title>The genome sequence of the entomopathogenic fungus Metarhizium robertsii ARSEF 2575.</title>
        <authorList>
            <person name="Giuliano Garisto Donzelli B."/>
            <person name="Roe B.A."/>
            <person name="Macmil S.L."/>
            <person name="Krasnoff S.B."/>
            <person name="Gibson D.M."/>
        </authorList>
    </citation>
    <scope>NUCLEOTIDE SEQUENCE [LARGE SCALE GENOMIC DNA]</scope>
    <source>
        <strain evidence="2 3">ARSEF 2575</strain>
    </source>
</reference>
<feature type="compositionally biased region" description="Basic and acidic residues" evidence="1">
    <location>
        <begin position="22"/>
        <end position="35"/>
    </location>
</feature>
<gene>
    <name evidence="2" type="ORF">X797_010855</name>
</gene>
<evidence type="ECO:0000313" key="3">
    <source>
        <dbReference type="Proteomes" id="UP000030151"/>
    </source>
</evidence>
<organism evidence="2 3">
    <name type="scientific">Metarhizium robertsii</name>
    <dbReference type="NCBI Taxonomy" id="568076"/>
    <lineage>
        <taxon>Eukaryota</taxon>
        <taxon>Fungi</taxon>
        <taxon>Dikarya</taxon>
        <taxon>Ascomycota</taxon>
        <taxon>Pezizomycotina</taxon>
        <taxon>Sordariomycetes</taxon>
        <taxon>Hypocreomycetidae</taxon>
        <taxon>Hypocreales</taxon>
        <taxon>Clavicipitaceae</taxon>
        <taxon>Metarhizium</taxon>
    </lineage>
</organism>
<dbReference type="Proteomes" id="UP000030151">
    <property type="component" value="Unassembled WGS sequence"/>
</dbReference>
<feature type="compositionally biased region" description="Basic residues" evidence="1">
    <location>
        <begin position="1"/>
        <end position="10"/>
    </location>
</feature>
<dbReference type="eggNOG" id="ENOG502SIQI">
    <property type="taxonomic scope" value="Eukaryota"/>
</dbReference>
<accession>A0A014P3H8</accession>
<dbReference type="AlphaFoldDB" id="A0A014P3H8"/>